<evidence type="ECO:0000256" key="1">
    <source>
        <dbReference type="ARBA" id="ARBA00000971"/>
    </source>
</evidence>
<evidence type="ECO:0000256" key="5">
    <source>
        <dbReference type="PROSITE-ProRule" id="PRU00277"/>
    </source>
</evidence>
<keyword evidence="3 5" id="KW-0697">Rotamase</keyword>
<dbReference type="EC" id="5.2.1.8" evidence="6"/>
<dbReference type="SUPFAM" id="SSF54534">
    <property type="entry name" value="FKBP-like"/>
    <property type="match status" value="1"/>
</dbReference>
<protein>
    <recommendedName>
        <fullName evidence="6">Peptidyl-prolyl cis-trans isomerase</fullName>
        <ecNumber evidence="6">5.2.1.8</ecNumber>
    </recommendedName>
</protein>
<comment type="catalytic activity">
    <reaction evidence="1 5 6">
        <text>[protein]-peptidylproline (omega=180) = [protein]-peptidylproline (omega=0)</text>
        <dbReference type="Rhea" id="RHEA:16237"/>
        <dbReference type="Rhea" id="RHEA-COMP:10747"/>
        <dbReference type="Rhea" id="RHEA-COMP:10748"/>
        <dbReference type="ChEBI" id="CHEBI:83833"/>
        <dbReference type="ChEBI" id="CHEBI:83834"/>
        <dbReference type="EC" id="5.2.1.8"/>
    </reaction>
</comment>
<dbReference type="GO" id="GO:0003755">
    <property type="term" value="F:peptidyl-prolyl cis-trans isomerase activity"/>
    <property type="evidence" value="ECO:0007669"/>
    <property type="project" value="UniProtKB-UniRule"/>
</dbReference>
<dbReference type="PANTHER" id="PTHR43811:SF19">
    <property type="entry name" value="39 KDA FK506-BINDING NUCLEAR PROTEIN"/>
    <property type="match status" value="1"/>
</dbReference>
<proteinExistence type="inferred from homology"/>
<evidence type="ECO:0000256" key="6">
    <source>
        <dbReference type="RuleBase" id="RU003915"/>
    </source>
</evidence>
<evidence type="ECO:0000256" key="2">
    <source>
        <dbReference type="ARBA" id="ARBA00006577"/>
    </source>
</evidence>
<organism evidence="8 9">
    <name type="scientific">Candidatus Zambryskibacteria bacterium RIFCSPLOWO2_12_FULL_39_16</name>
    <dbReference type="NCBI Taxonomy" id="1802775"/>
    <lineage>
        <taxon>Bacteria</taxon>
        <taxon>Candidatus Zambryskiibacteriota</taxon>
    </lineage>
</organism>
<dbReference type="Proteomes" id="UP000177276">
    <property type="component" value="Unassembled WGS sequence"/>
</dbReference>
<evidence type="ECO:0000313" key="8">
    <source>
        <dbReference type="EMBL" id="OHB12482.1"/>
    </source>
</evidence>
<dbReference type="Pfam" id="PF00254">
    <property type="entry name" value="FKBP_C"/>
    <property type="match status" value="1"/>
</dbReference>
<dbReference type="PANTHER" id="PTHR43811">
    <property type="entry name" value="FKBP-TYPE PEPTIDYL-PROLYL CIS-TRANS ISOMERASE FKPA"/>
    <property type="match status" value="1"/>
</dbReference>
<keyword evidence="4 5" id="KW-0413">Isomerase</keyword>
<feature type="domain" description="PPIase FKBP-type" evidence="7">
    <location>
        <begin position="34"/>
        <end position="121"/>
    </location>
</feature>
<accession>A0A1G2UT54</accession>
<dbReference type="PROSITE" id="PS50059">
    <property type="entry name" value="FKBP_PPIASE"/>
    <property type="match status" value="1"/>
</dbReference>
<dbReference type="AlphaFoldDB" id="A0A1G2UT54"/>
<dbReference type="Gene3D" id="3.10.50.40">
    <property type="match status" value="1"/>
</dbReference>
<comment type="caution">
    <text evidence="8">The sequence shown here is derived from an EMBL/GenBank/DDBJ whole genome shotgun (WGS) entry which is preliminary data.</text>
</comment>
<comment type="similarity">
    <text evidence="2 6">Belongs to the FKBP-type PPIase family.</text>
</comment>
<gene>
    <name evidence="8" type="ORF">A3G46_01060</name>
</gene>
<evidence type="ECO:0000256" key="3">
    <source>
        <dbReference type="ARBA" id="ARBA00023110"/>
    </source>
</evidence>
<dbReference type="InterPro" id="IPR001179">
    <property type="entry name" value="PPIase_FKBP_dom"/>
</dbReference>
<dbReference type="EMBL" id="MHWS01000008">
    <property type="protein sequence ID" value="OHB12482.1"/>
    <property type="molecule type" value="Genomic_DNA"/>
</dbReference>
<name>A0A1G2UT54_9BACT</name>
<reference evidence="8 9" key="1">
    <citation type="journal article" date="2016" name="Nat. Commun.">
        <title>Thousands of microbial genomes shed light on interconnected biogeochemical processes in an aquifer system.</title>
        <authorList>
            <person name="Anantharaman K."/>
            <person name="Brown C.T."/>
            <person name="Hug L.A."/>
            <person name="Sharon I."/>
            <person name="Castelle C.J."/>
            <person name="Probst A.J."/>
            <person name="Thomas B.C."/>
            <person name="Singh A."/>
            <person name="Wilkins M.J."/>
            <person name="Karaoz U."/>
            <person name="Brodie E.L."/>
            <person name="Williams K.H."/>
            <person name="Hubbard S.S."/>
            <person name="Banfield J.F."/>
        </authorList>
    </citation>
    <scope>NUCLEOTIDE SEQUENCE [LARGE SCALE GENOMIC DNA]</scope>
</reference>
<dbReference type="FunFam" id="3.10.50.40:FF:000006">
    <property type="entry name" value="Peptidyl-prolyl cis-trans isomerase"/>
    <property type="match status" value="1"/>
</dbReference>
<evidence type="ECO:0000313" key="9">
    <source>
        <dbReference type="Proteomes" id="UP000177276"/>
    </source>
</evidence>
<evidence type="ECO:0000256" key="4">
    <source>
        <dbReference type="ARBA" id="ARBA00023235"/>
    </source>
</evidence>
<dbReference type="InterPro" id="IPR046357">
    <property type="entry name" value="PPIase_dom_sf"/>
</dbReference>
<sequence>MGDNSQAAAASSKSASGVIINDVVVGQGAEVKIGQLVSVNYILSLSDGTVVQNSKDFGTLFKFTLGAGEVIPGWEQGFADMKVGGVRTIIIPPELAYGSNQAGPIPPNSTLIFTIELLDATDLPTQTGISPQLVQ</sequence>
<evidence type="ECO:0000259" key="7">
    <source>
        <dbReference type="PROSITE" id="PS50059"/>
    </source>
</evidence>